<evidence type="ECO:0000313" key="3">
    <source>
        <dbReference type="Proteomes" id="UP001302745"/>
    </source>
</evidence>
<keyword evidence="3" id="KW-1185">Reference proteome</keyword>
<reference evidence="2" key="1">
    <citation type="journal article" date="2023" name="Mol. Phylogenet. Evol.">
        <title>Genome-scale phylogeny and comparative genomics of the fungal order Sordariales.</title>
        <authorList>
            <person name="Hensen N."/>
            <person name="Bonometti L."/>
            <person name="Westerberg I."/>
            <person name="Brannstrom I.O."/>
            <person name="Guillou S."/>
            <person name="Cros-Aarteil S."/>
            <person name="Calhoun S."/>
            <person name="Haridas S."/>
            <person name="Kuo A."/>
            <person name="Mondo S."/>
            <person name="Pangilinan J."/>
            <person name="Riley R."/>
            <person name="LaButti K."/>
            <person name="Andreopoulos B."/>
            <person name="Lipzen A."/>
            <person name="Chen C."/>
            <person name="Yan M."/>
            <person name="Daum C."/>
            <person name="Ng V."/>
            <person name="Clum A."/>
            <person name="Steindorff A."/>
            <person name="Ohm R.A."/>
            <person name="Martin F."/>
            <person name="Silar P."/>
            <person name="Natvig D.O."/>
            <person name="Lalanne C."/>
            <person name="Gautier V."/>
            <person name="Ament-Velasquez S.L."/>
            <person name="Kruys A."/>
            <person name="Hutchinson M.I."/>
            <person name="Powell A.J."/>
            <person name="Barry K."/>
            <person name="Miller A.N."/>
            <person name="Grigoriev I.V."/>
            <person name="Debuchy R."/>
            <person name="Gladieux P."/>
            <person name="Hiltunen Thoren M."/>
            <person name="Johannesson H."/>
        </authorList>
    </citation>
    <scope>NUCLEOTIDE SEQUENCE</scope>
    <source>
        <strain evidence="2">CBS 538.74</strain>
    </source>
</reference>
<dbReference type="EMBL" id="MU857071">
    <property type="protein sequence ID" value="KAK4150443.1"/>
    <property type="molecule type" value="Genomic_DNA"/>
</dbReference>
<name>A0AAN6ZU81_9PEZI</name>
<dbReference type="AlphaFoldDB" id="A0AAN6ZU81"/>
<evidence type="ECO:0000313" key="2">
    <source>
        <dbReference type="EMBL" id="KAK4150443.1"/>
    </source>
</evidence>
<sequence length="294" mass="33267">MPYPSKFTQYPKLPREVRDAIWTRSLPSGPRIDFKTIRQNPAPDARGDWSTLVTFSLYPSLRPLGVTQRVDDYLSAMLSMVPSPVDGRGGWGKYSARTQAQEVAATCSDAHRVVVGAIRGRAADSKHPKPLLVFAAQEEQPYTHLNLRRRDTADGNFWNLKDAPAAAFLWQPSNLNTLKLQMLLVCEVARHVKTLYLVDLTRPLRLTLKEFRGFNIRAGPWYGNQYVFVDLHENATDDLDEYLSGHDNESGIIGDYEYMKWALRSDDLLDSSRTAAVPKLRVLTPVWLSLNPPI</sequence>
<accession>A0AAN6ZU81</accession>
<dbReference type="InterPro" id="IPR045518">
    <property type="entry name" value="2EXR"/>
</dbReference>
<evidence type="ECO:0000259" key="1">
    <source>
        <dbReference type="Pfam" id="PF20150"/>
    </source>
</evidence>
<gene>
    <name evidence="2" type="ORF">C8A00DRAFT_36941</name>
</gene>
<protein>
    <recommendedName>
        <fullName evidence="1">2EXR domain-containing protein</fullName>
    </recommendedName>
</protein>
<comment type="caution">
    <text evidence="2">The sequence shown here is derived from an EMBL/GenBank/DDBJ whole genome shotgun (WGS) entry which is preliminary data.</text>
</comment>
<organism evidence="2 3">
    <name type="scientific">Chaetomidium leptoderma</name>
    <dbReference type="NCBI Taxonomy" id="669021"/>
    <lineage>
        <taxon>Eukaryota</taxon>
        <taxon>Fungi</taxon>
        <taxon>Dikarya</taxon>
        <taxon>Ascomycota</taxon>
        <taxon>Pezizomycotina</taxon>
        <taxon>Sordariomycetes</taxon>
        <taxon>Sordariomycetidae</taxon>
        <taxon>Sordariales</taxon>
        <taxon>Chaetomiaceae</taxon>
        <taxon>Chaetomidium</taxon>
    </lineage>
</organism>
<proteinExistence type="predicted"/>
<dbReference type="Pfam" id="PF20150">
    <property type="entry name" value="2EXR"/>
    <property type="match status" value="1"/>
</dbReference>
<dbReference type="Proteomes" id="UP001302745">
    <property type="component" value="Unassembled WGS sequence"/>
</dbReference>
<feature type="domain" description="2EXR" evidence="1">
    <location>
        <begin position="7"/>
        <end position="115"/>
    </location>
</feature>
<reference evidence="2" key="2">
    <citation type="submission" date="2023-05" db="EMBL/GenBank/DDBJ databases">
        <authorList>
            <consortium name="Lawrence Berkeley National Laboratory"/>
            <person name="Steindorff A."/>
            <person name="Hensen N."/>
            <person name="Bonometti L."/>
            <person name="Westerberg I."/>
            <person name="Brannstrom I.O."/>
            <person name="Guillou S."/>
            <person name="Cros-Aarteil S."/>
            <person name="Calhoun S."/>
            <person name="Haridas S."/>
            <person name="Kuo A."/>
            <person name="Mondo S."/>
            <person name="Pangilinan J."/>
            <person name="Riley R."/>
            <person name="Labutti K."/>
            <person name="Andreopoulos B."/>
            <person name="Lipzen A."/>
            <person name="Chen C."/>
            <person name="Yanf M."/>
            <person name="Daum C."/>
            <person name="Ng V."/>
            <person name="Clum A."/>
            <person name="Ohm R."/>
            <person name="Martin F."/>
            <person name="Silar P."/>
            <person name="Natvig D."/>
            <person name="Lalanne C."/>
            <person name="Gautier V."/>
            <person name="Ament-Velasquez S.L."/>
            <person name="Kruys A."/>
            <person name="Hutchinson M.I."/>
            <person name="Powell A.J."/>
            <person name="Barry K."/>
            <person name="Miller A.N."/>
            <person name="Grigoriev I.V."/>
            <person name="Debuchy R."/>
            <person name="Gladieux P."/>
            <person name="Thoren M.H."/>
            <person name="Johannesson H."/>
        </authorList>
    </citation>
    <scope>NUCLEOTIDE SEQUENCE</scope>
    <source>
        <strain evidence="2">CBS 538.74</strain>
    </source>
</reference>